<dbReference type="Gene3D" id="1.10.357.10">
    <property type="entry name" value="Tetracycline Repressor, domain 2"/>
    <property type="match status" value="1"/>
</dbReference>
<organism evidence="4 5">
    <name type="scientific">Lacticaseibacillus manihotivorans DSM 13343 = JCM 12514</name>
    <dbReference type="NCBI Taxonomy" id="1423769"/>
    <lineage>
        <taxon>Bacteria</taxon>
        <taxon>Bacillati</taxon>
        <taxon>Bacillota</taxon>
        <taxon>Bacilli</taxon>
        <taxon>Lactobacillales</taxon>
        <taxon>Lactobacillaceae</taxon>
        <taxon>Lacticaseibacillus</taxon>
    </lineage>
</organism>
<protein>
    <submittedName>
        <fullName evidence="4">Dihydroxyacetone kinase regulator</fullName>
    </submittedName>
</protein>
<evidence type="ECO:0000259" key="3">
    <source>
        <dbReference type="PROSITE" id="PS50977"/>
    </source>
</evidence>
<gene>
    <name evidence="4" type="ORF">FD01_GL002233</name>
</gene>
<name>A0A0R1R7V1_9LACO</name>
<dbReference type="AlphaFoldDB" id="A0A0R1R7V1"/>
<dbReference type="Proteomes" id="UP000051790">
    <property type="component" value="Unassembled WGS sequence"/>
</dbReference>
<dbReference type="InterPro" id="IPR001647">
    <property type="entry name" value="HTH_TetR"/>
</dbReference>
<evidence type="ECO:0000313" key="5">
    <source>
        <dbReference type="Proteomes" id="UP000051790"/>
    </source>
</evidence>
<accession>A0A0R1R7V1</accession>
<dbReference type="SUPFAM" id="SSF46689">
    <property type="entry name" value="Homeodomain-like"/>
    <property type="match status" value="1"/>
</dbReference>
<dbReference type="GO" id="GO:0016301">
    <property type="term" value="F:kinase activity"/>
    <property type="evidence" value="ECO:0007669"/>
    <property type="project" value="UniProtKB-KW"/>
</dbReference>
<keyword evidence="1 2" id="KW-0238">DNA-binding</keyword>
<dbReference type="Pfam" id="PF14278">
    <property type="entry name" value="TetR_C_8"/>
    <property type="match status" value="1"/>
</dbReference>
<evidence type="ECO:0000256" key="1">
    <source>
        <dbReference type="ARBA" id="ARBA00023125"/>
    </source>
</evidence>
<feature type="domain" description="HTH tetR-type" evidence="3">
    <location>
        <begin position="4"/>
        <end position="64"/>
    </location>
</feature>
<sequence>MPTQTTKQILGQTLKTMMQTTSLDHITIDKLAEAAHINRNTFYYHFDDIHSLLDWVYQQDVIVALRRESSIDHWQEAYQLMLTYIATNRQFCQNTFRSLSRSALDDVLYHYAGEMVTGVVDSIDPFTPPLLREAIKNFYGHAIAAQVTQWLENDLQESQASMIHKASVMLDGTFAHIIKQGKKDRFYGDR</sequence>
<proteinExistence type="predicted"/>
<dbReference type="EMBL" id="AZEU01000033">
    <property type="protein sequence ID" value="KRL52510.1"/>
    <property type="molecule type" value="Genomic_DNA"/>
</dbReference>
<feature type="DNA-binding region" description="H-T-H motif" evidence="2">
    <location>
        <begin position="27"/>
        <end position="46"/>
    </location>
</feature>
<evidence type="ECO:0000313" key="4">
    <source>
        <dbReference type="EMBL" id="KRL52510.1"/>
    </source>
</evidence>
<reference evidence="4 5" key="1">
    <citation type="journal article" date="2015" name="Genome Announc.">
        <title>Expanding the biotechnology potential of lactobacilli through comparative genomics of 213 strains and associated genera.</title>
        <authorList>
            <person name="Sun Z."/>
            <person name="Harris H.M."/>
            <person name="McCann A."/>
            <person name="Guo C."/>
            <person name="Argimon S."/>
            <person name="Zhang W."/>
            <person name="Yang X."/>
            <person name="Jeffery I.B."/>
            <person name="Cooney J.C."/>
            <person name="Kagawa T.F."/>
            <person name="Liu W."/>
            <person name="Song Y."/>
            <person name="Salvetti E."/>
            <person name="Wrobel A."/>
            <person name="Rasinkangas P."/>
            <person name="Parkhill J."/>
            <person name="Rea M.C."/>
            <person name="O'Sullivan O."/>
            <person name="Ritari J."/>
            <person name="Douillard F.P."/>
            <person name="Paul Ross R."/>
            <person name="Yang R."/>
            <person name="Briner A.E."/>
            <person name="Felis G.E."/>
            <person name="de Vos W.M."/>
            <person name="Barrangou R."/>
            <person name="Klaenhammer T.R."/>
            <person name="Caufield P.W."/>
            <person name="Cui Y."/>
            <person name="Zhang H."/>
            <person name="O'Toole P.W."/>
        </authorList>
    </citation>
    <scope>NUCLEOTIDE SEQUENCE [LARGE SCALE GENOMIC DNA]</scope>
    <source>
        <strain evidence="4 5">DSM 13343</strain>
    </source>
</reference>
<dbReference type="OrthoDB" id="9810250at2"/>
<dbReference type="InterPro" id="IPR039532">
    <property type="entry name" value="TetR_C_Firmicutes"/>
</dbReference>
<dbReference type="PROSITE" id="PS50977">
    <property type="entry name" value="HTH_TETR_2"/>
    <property type="match status" value="1"/>
</dbReference>
<keyword evidence="4" id="KW-0808">Transferase</keyword>
<dbReference type="PATRIC" id="fig|1423769.4.peg.2410"/>
<dbReference type="GO" id="GO:0003677">
    <property type="term" value="F:DNA binding"/>
    <property type="evidence" value="ECO:0007669"/>
    <property type="project" value="UniProtKB-UniRule"/>
</dbReference>
<comment type="caution">
    <text evidence="4">The sequence shown here is derived from an EMBL/GenBank/DDBJ whole genome shotgun (WGS) entry which is preliminary data.</text>
</comment>
<evidence type="ECO:0000256" key="2">
    <source>
        <dbReference type="PROSITE-ProRule" id="PRU00335"/>
    </source>
</evidence>
<dbReference type="RefSeq" id="WP_056962438.1">
    <property type="nucleotide sequence ID" value="NZ_AZEU01000033.1"/>
</dbReference>
<keyword evidence="5" id="KW-1185">Reference proteome</keyword>
<keyword evidence="4" id="KW-0418">Kinase</keyword>
<dbReference type="InterPro" id="IPR009057">
    <property type="entry name" value="Homeodomain-like_sf"/>
</dbReference>